<feature type="compositionally biased region" description="Basic and acidic residues" evidence="1">
    <location>
        <begin position="70"/>
        <end position="79"/>
    </location>
</feature>
<dbReference type="EMBL" id="FCNL01000031">
    <property type="protein sequence ID" value="CVI21215.1"/>
    <property type="molecule type" value="Genomic_DNA"/>
</dbReference>
<evidence type="ECO:0008006" key="4">
    <source>
        <dbReference type="Google" id="ProtNLM"/>
    </source>
</evidence>
<protein>
    <recommendedName>
        <fullName evidence="4">Transposase</fullName>
    </recommendedName>
</protein>
<accession>A0A822V7G4</accession>
<sequence>MPKMPRRGPTLRLWPANKTDANDADGSARLAEVGFFREVRVKGFDSMFARTLVAARTRLVHMTTELSQSDPRHHEDVRPRRSGRQRKRVREERSKSSFQQ</sequence>
<organism evidence="2 3">
    <name type="scientific">Agrobacterium tumefaciens str. B6</name>
    <dbReference type="NCBI Taxonomy" id="1183423"/>
    <lineage>
        <taxon>Bacteria</taxon>
        <taxon>Pseudomonadati</taxon>
        <taxon>Pseudomonadota</taxon>
        <taxon>Alphaproteobacteria</taxon>
        <taxon>Hyphomicrobiales</taxon>
        <taxon>Rhizobiaceae</taxon>
        <taxon>Rhizobium/Agrobacterium group</taxon>
        <taxon>Agrobacterium</taxon>
        <taxon>Agrobacterium tumefaciens complex</taxon>
    </lineage>
</organism>
<evidence type="ECO:0000256" key="1">
    <source>
        <dbReference type="SAM" id="MobiDB-lite"/>
    </source>
</evidence>
<evidence type="ECO:0000313" key="3">
    <source>
        <dbReference type="Proteomes" id="UP000192074"/>
    </source>
</evidence>
<feature type="region of interest" description="Disordered" evidence="1">
    <location>
        <begin position="1"/>
        <end position="25"/>
    </location>
</feature>
<proteinExistence type="predicted"/>
<reference evidence="2 3" key="1">
    <citation type="submission" date="2016-01" db="EMBL/GenBank/DDBJ databases">
        <authorList>
            <person name="Regsiter A."/>
            <person name="william w."/>
        </authorList>
    </citation>
    <scope>NUCLEOTIDE SEQUENCE [LARGE SCALE GENOMIC DNA]</scope>
    <source>
        <strain evidence="2 3">B6</strain>
    </source>
</reference>
<feature type="region of interest" description="Disordered" evidence="1">
    <location>
        <begin position="62"/>
        <end position="100"/>
    </location>
</feature>
<dbReference type="Proteomes" id="UP000192074">
    <property type="component" value="Unassembled WGS sequence"/>
</dbReference>
<comment type="caution">
    <text evidence="2">The sequence shown here is derived from an EMBL/GenBank/DDBJ whole genome shotgun (WGS) entry which is preliminary data.</text>
</comment>
<feature type="compositionally biased region" description="Basic and acidic residues" evidence="1">
    <location>
        <begin position="89"/>
        <end position="100"/>
    </location>
</feature>
<dbReference type="AlphaFoldDB" id="A0A822V7G4"/>
<name>A0A822V7G4_AGRTU</name>
<evidence type="ECO:0000313" key="2">
    <source>
        <dbReference type="EMBL" id="CVI21215.1"/>
    </source>
</evidence>
<gene>
    <name evidence="2" type="ORF">AGR4A_Lc130206</name>
</gene>